<keyword evidence="6" id="KW-0436">Ligase</keyword>
<protein>
    <recommendedName>
        <fullName evidence="5">5-formyltetrahydrofolate cyclo-ligase</fullName>
        <ecNumber evidence="5">6.3.3.2</ecNumber>
    </recommendedName>
</protein>
<dbReference type="GO" id="GO:0009396">
    <property type="term" value="P:folic acid-containing compound biosynthetic process"/>
    <property type="evidence" value="ECO:0007669"/>
    <property type="project" value="TreeGrafter"/>
</dbReference>
<evidence type="ECO:0000256" key="4">
    <source>
        <dbReference type="PIRSR" id="PIRSR006806-1"/>
    </source>
</evidence>
<keyword evidence="5" id="KW-0460">Magnesium</keyword>
<dbReference type="AlphaFoldDB" id="A0A0B3YIU2"/>
<evidence type="ECO:0000256" key="2">
    <source>
        <dbReference type="ARBA" id="ARBA00022741"/>
    </source>
</evidence>
<dbReference type="Proteomes" id="UP000031197">
    <property type="component" value="Unassembled WGS sequence"/>
</dbReference>
<feature type="binding site" evidence="4">
    <location>
        <begin position="137"/>
        <end position="145"/>
    </location>
    <ligand>
        <name>ATP</name>
        <dbReference type="ChEBI" id="CHEBI:30616"/>
    </ligand>
</feature>
<evidence type="ECO:0000313" key="7">
    <source>
        <dbReference type="Proteomes" id="UP000031197"/>
    </source>
</evidence>
<dbReference type="EC" id="6.3.3.2" evidence="5"/>
<dbReference type="OrthoDB" id="9801938at2"/>
<dbReference type="InterPro" id="IPR024185">
    <property type="entry name" value="FTHF_cligase-like_sf"/>
</dbReference>
<dbReference type="PIRSF" id="PIRSF006806">
    <property type="entry name" value="FTHF_cligase"/>
    <property type="match status" value="1"/>
</dbReference>
<accession>A0A0B3YIU2</accession>
<dbReference type="GO" id="GO:0035999">
    <property type="term" value="P:tetrahydrofolate interconversion"/>
    <property type="evidence" value="ECO:0007669"/>
    <property type="project" value="TreeGrafter"/>
</dbReference>
<keyword evidence="7" id="KW-1185">Reference proteome</keyword>
<dbReference type="Pfam" id="PF01812">
    <property type="entry name" value="5-FTHF_cyc-lig"/>
    <property type="match status" value="1"/>
</dbReference>
<keyword evidence="5" id="KW-0479">Metal-binding</keyword>
<keyword evidence="2 4" id="KW-0547">Nucleotide-binding</keyword>
<dbReference type="Gene3D" id="3.40.50.10420">
    <property type="entry name" value="NagB/RpiA/CoA transferase-like"/>
    <property type="match status" value="1"/>
</dbReference>
<feature type="binding site" evidence="4">
    <location>
        <position position="50"/>
    </location>
    <ligand>
        <name>substrate</name>
    </ligand>
</feature>
<feature type="binding site" evidence="4">
    <location>
        <position position="55"/>
    </location>
    <ligand>
        <name>substrate</name>
    </ligand>
</feature>
<gene>
    <name evidence="6" type="ORF">RJ41_06740</name>
</gene>
<name>A0A0B3YIU2_9ALTE</name>
<dbReference type="PANTHER" id="PTHR23407:SF1">
    <property type="entry name" value="5-FORMYLTETRAHYDROFOLATE CYCLO-LIGASE"/>
    <property type="match status" value="1"/>
</dbReference>
<dbReference type="GO" id="GO:0046872">
    <property type="term" value="F:metal ion binding"/>
    <property type="evidence" value="ECO:0007669"/>
    <property type="project" value="UniProtKB-KW"/>
</dbReference>
<dbReference type="GO" id="GO:0005524">
    <property type="term" value="F:ATP binding"/>
    <property type="evidence" value="ECO:0007669"/>
    <property type="project" value="UniProtKB-KW"/>
</dbReference>
<organism evidence="6 7">
    <name type="scientific">Alteromonas marina</name>
    <dbReference type="NCBI Taxonomy" id="203795"/>
    <lineage>
        <taxon>Bacteria</taxon>
        <taxon>Pseudomonadati</taxon>
        <taxon>Pseudomonadota</taxon>
        <taxon>Gammaproteobacteria</taxon>
        <taxon>Alteromonadales</taxon>
        <taxon>Alteromonadaceae</taxon>
        <taxon>Alteromonas/Salinimonas group</taxon>
        <taxon>Alteromonas</taxon>
    </lineage>
</organism>
<dbReference type="InterPro" id="IPR002698">
    <property type="entry name" value="FTHF_cligase"/>
</dbReference>
<evidence type="ECO:0000256" key="1">
    <source>
        <dbReference type="ARBA" id="ARBA00010638"/>
    </source>
</evidence>
<evidence type="ECO:0000256" key="5">
    <source>
        <dbReference type="RuleBase" id="RU361279"/>
    </source>
</evidence>
<evidence type="ECO:0000256" key="3">
    <source>
        <dbReference type="ARBA" id="ARBA00022840"/>
    </source>
</evidence>
<proteinExistence type="inferred from homology"/>
<dbReference type="SUPFAM" id="SSF100950">
    <property type="entry name" value="NagB/RpiA/CoA transferase-like"/>
    <property type="match status" value="1"/>
</dbReference>
<dbReference type="GO" id="GO:0030272">
    <property type="term" value="F:5-formyltetrahydrofolate cyclo-ligase activity"/>
    <property type="evidence" value="ECO:0007669"/>
    <property type="project" value="UniProtKB-EC"/>
</dbReference>
<keyword evidence="3 4" id="KW-0067">ATP-binding</keyword>
<feature type="binding site" evidence="4">
    <location>
        <begin position="4"/>
        <end position="8"/>
    </location>
    <ligand>
        <name>ATP</name>
        <dbReference type="ChEBI" id="CHEBI:30616"/>
    </ligand>
</feature>
<comment type="catalytic activity">
    <reaction evidence="5">
        <text>(6S)-5-formyl-5,6,7,8-tetrahydrofolate + ATP = (6R)-5,10-methenyltetrahydrofolate + ADP + phosphate</text>
        <dbReference type="Rhea" id="RHEA:10488"/>
        <dbReference type="ChEBI" id="CHEBI:30616"/>
        <dbReference type="ChEBI" id="CHEBI:43474"/>
        <dbReference type="ChEBI" id="CHEBI:57455"/>
        <dbReference type="ChEBI" id="CHEBI:57457"/>
        <dbReference type="ChEBI" id="CHEBI:456216"/>
        <dbReference type="EC" id="6.3.3.2"/>
    </reaction>
</comment>
<dbReference type="InterPro" id="IPR037171">
    <property type="entry name" value="NagB/RpiA_transferase-like"/>
</dbReference>
<comment type="caution">
    <text evidence="6">The sequence shown here is derived from an EMBL/GenBank/DDBJ whole genome shotgun (WGS) entry which is preliminary data.</text>
</comment>
<comment type="similarity">
    <text evidence="1 5">Belongs to the 5-formyltetrahydrofolate cyclo-ligase family.</text>
</comment>
<reference evidence="6 7" key="1">
    <citation type="submission" date="2014-12" db="EMBL/GenBank/DDBJ databases">
        <title>Genome sequencing of Alteromonas marina AD001.</title>
        <authorList>
            <person name="Adrian T.G.S."/>
            <person name="Chan K.G."/>
        </authorList>
    </citation>
    <scope>NUCLEOTIDE SEQUENCE [LARGE SCALE GENOMIC DNA]</scope>
    <source>
        <strain evidence="6 7">AD001</strain>
    </source>
</reference>
<dbReference type="EMBL" id="JWLW01000012">
    <property type="protein sequence ID" value="KHT54482.1"/>
    <property type="molecule type" value="Genomic_DNA"/>
</dbReference>
<sequence length="206" mass="23269">MQARAQLRKKLRVARRELSSEQHEDAAKRIVLQLNALPFLNEGTTIAGYLVNDGEVNLKYYINSVWQASSKKRFTLPVLHPVCKGHLLFLSYKPNTQLIWNKYNIEEPVLACKNVVPVTQCDVILMPLVGFDNKGNRLGMGGGYYDRTLSFTQRQIGSHSPPKKRRPKLVGIAHDIQEVDALPIAPWDVPLDAIVTPTRTLHFTNS</sequence>
<dbReference type="PANTHER" id="PTHR23407">
    <property type="entry name" value="ATPASE INHIBITOR/5-FORMYLTETRAHYDROFOLATE CYCLO-LIGASE"/>
    <property type="match status" value="1"/>
</dbReference>
<dbReference type="NCBIfam" id="TIGR02727">
    <property type="entry name" value="MTHFS_bact"/>
    <property type="match status" value="1"/>
</dbReference>
<comment type="cofactor">
    <cofactor evidence="5">
        <name>Mg(2+)</name>
        <dbReference type="ChEBI" id="CHEBI:18420"/>
    </cofactor>
</comment>
<evidence type="ECO:0000313" key="6">
    <source>
        <dbReference type="EMBL" id="KHT54482.1"/>
    </source>
</evidence>